<protein>
    <submittedName>
        <fullName evidence="1">67_t:CDS:1</fullName>
    </submittedName>
</protein>
<evidence type="ECO:0000313" key="1">
    <source>
        <dbReference type="EMBL" id="CAG8565981.1"/>
    </source>
</evidence>
<name>A0A9N9FYB3_9GLOM</name>
<sequence length="109" mass="12472">MQVPLIVFGYNKTFVFQCIPHLLELSSLLFMSSYPDMAVSSRMNSLIDCLQDIRVSEVVCVLDPRIFTRNEFNVMITQHAGFWVDPSDMMVPVCDWASMMLLALTLQFA</sequence>
<gene>
    <name evidence="1" type="ORF">AGERDE_LOCUS7393</name>
</gene>
<evidence type="ECO:0000313" key="2">
    <source>
        <dbReference type="Proteomes" id="UP000789831"/>
    </source>
</evidence>
<organism evidence="1 2">
    <name type="scientific">Ambispora gerdemannii</name>
    <dbReference type="NCBI Taxonomy" id="144530"/>
    <lineage>
        <taxon>Eukaryota</taxon>
        <taxon>Fungi</taxon>
        <taxon>Fungi incertae sedis</taxon>
        <taxon>Mucoromycota</taxon>
        <taxon>Glomeromycotina</taxon>
        <taxon>Glomeromycetes</taxon>
        <taxon>Archaeosporales</taxon>
        <taxon>Ambisporaceae</taxon>
        <taxon>Ambispora</taxon>
    </lineage>
</organism>
<comment type="caution">
    <text evidence="1">The sequence shown here is derived from an EMBL/GenBank/DDBJ whole genome shotgun (WGS) entry which is preliminary data.</text>
</comment>
<dbReference type="AlphaFoldDB" id="A0A9N9FYB3"/>
<accession>A0A9N9FYB3</accession>
<keyword evidence="2" id="KW-1185">Reference proteome</keyword>
<dbReference type="Proteomes" id="UP000789831">
    <property type="component" value="Unassembled WGS sequence"/>
</dbReference>
<proteinExistence type="predicted"/>
<dbReference type="EMBL" id="CAJVPL010001339">
    <property type="protein sequence ID" value="CAG8565981.1"/>
    <property type="molecule type" value="Genomic_DNA"/>
</dbReference>
<reference evidence="1" key="1">
    <citation type="submission" date="2021-06" db="EMBL/GenBank/DDBJ databases">
        <authorList>
            <person name="Kallberg Y."/>
            <person name="Tangrot J."/>
            <person name="Rosling A."/>
        </authorList>
    </citation>
    <scope>NUCLEOTIDE SEQUENCE</scope>
    <source>
        <strain evidence="1">MT106</strain>
    </source>
</reference>